<dbReference type="PANTHER" id="PTHR47245">
    <property type="entry name" value="PEPTIDYLPROLYL ISOMERASE"/>
    <property type="match status" value="1"/>
</dbReference>
<dbReference type="InterPro" id="IPR050245">
    <property type="entry name" value="PrsA_foldase"/>
</dbReference>
<organism evidence="9 10">
    <name type="scientific">Nitrospira defluvii</name>
    <dbReference type="NCBI Taxonomy" id="330214"/>
    <lineage>
        <taxon>Bacteria</taxon>
        <taxon>Pseudomonadati</taxon>
        <taxon>Nitrospirota</taxon>
        <taxon>Nitrospiria</taxon>
        <taxon>Nitrospirales</taxon>
        <taxon>Nitrospiraceae</taxon>
        <taxon>Nitrospira</taxon>
    </lineage>
</organism>
<keyword evidence="10" id="KW-1185">Reference proteome</keyword>
<dbReference type="OrthoDB" id="14196at2"/>
<dbReference type="SUPFAM" id="SSF54534">
    <property type="entry name" value="FKBP-like"/>
    <property type="match status" value="1"/>
</dbReference>
<dbReference type="SUPFAM" id="SSF109998">
    <property type="entry name" value="Triger factor/SurA peptide-binding domain-like"/>
    <property type="match status" value="1"/>
</dbReference>
<evidence type="ECO:0000313" key="10">
    <source>
        <dbReference type="Proteomes" id="UP000001660"/>
    </source>
</evidence>
<dbReference type="PANTHER" id="PTHR47245:SF1">
    <property type="entry name" value="FOLDASE PROTEIN PRSA"/>
    <property type="match status" value="1"/>
</dbReference>
<dbReference type="Pfam" id="PF13145">
    <property type="entry name" value="Rotamase_2"/>
    <property type="match status" value="1"/>
</dbReference>
<dbReference type="Gene3D" id="1.10.4030.10">
    <property type="entry name" value="Porin chaperone SurA, peptide-binding domain"/>
    <property type="match status" value="1"/>
</dbReference>
<keyword evidence="5 6" id="KW-0413">Isomerase</keyword>
<comment type="catalytic activity">
    <reaction evidence="1">
        <text>[protein]-peptidylproline (omega=180) = [protein]-peptidylproline (omega=0)</text>
        <dbReference type="Rhea" id="RHEA:16237"/>
        <dbReference type="Rhea" id="RHEA-COMP:10747"/>
        <dbReference type="Rhea" id="RHEA-COMP:10748"/>
        <dbReference type="ChEBI" id="CHEBI:83833"/>
        <dbReference type="ChEBI" id="CHEBI:83834"/>
        <dbReference type="EC" id="5.2.1.8"/>
    </reaction>
</comment>
<evidence type="ECO:0000256" key="3">
    <source>
        <dbReference type="ARBA" id="ARBA00022729"/>
    </source>
</evidence>
<evidence type="ECO:0000256" key="7">
    <source>
        <dbReference type="SAM" id="Phobius"/>
    </source>
</evidence>
<evidence type="ECO:0000256" key="4">
    <source>
        <dbReference type="ARBA" id="ARBA00023110"/>
    </source>
</evidence>
<keyword evidence="4 6" id="KW-0697">Rotamase</keyword>
<name>D8P8Z9_9BACT</name>
<evidence type="ECO:0000256" key="5">
    <source>
        <dbReference type="ARBA" id="ARBA00023235"/>
    </source>
</evidence>
<dbReference type="EMBL" id="FP929003">
    <property type="protein sequence ID" value="CBK43981.1"/>
    <property type="molecule type" value="Genomic_DNA"/>
</dbReference>
<dbReference type="InterPro" id="IPR000297">
    <property type="entry name" value="PPIase_PpiC"/>
</dbReference>
<keyword evidence="7" id="KW-0472">Membrane</keyword>
<sequence length="344" mass="38721">MNDQSLFPHTCLHGYRLFSSLRGTPATGPVRSATGFTTTGALIFCLCLLFVLISNAEAAKLEDRIVAVVNSDLIMLSELKRDLLPEQDRLRKLYKGEDLERRLKTAEAMGVTKMIERKLQLQAAKNKGVDVSDQEVVQAVEEMKKQGEAIDSADPNTARSIREQLTLMRVVDREVRGLIMVADSEMKRYYQEHQDRFAYPEEYQLSQILIKPRTPDGLSAAHGRAEALLATLKQGEPFEDLALRFSDGADASRGGRLGLVRQGELIPALEQALTSVDVGKITGIVETAEGLHIVRVDDKKPRQFRPFEQVKAEIQSLVFQQKTEDQYQIWMADLKNKAYIEIKF</sequence>
<dbReference type="GO" id="GO:0003755">
    <property type="term" value="F:peptidyl-prolyl cis-trans isomerase activity"/>
    <property type="evidence" value="ECO:0007669"/>
    <property type="project" value="UniProtKB-KW"/>
</dbReference>
<dbReference type="KEGG" id="nde:NIDE4320"/>
<dbReference type="STRING" id="330214.NIDE4320"/>
<evidence type="ECO:0000256" key="6">
    <source>
        <dbReference type="PROSITE-ProRule" id="PRU00278"/>
    </source>
</evidence>
<protein>
    <recommendedName>
        <fullName evidence="2">peptidylprolyl isomerase</fullName>
        <ecNumber evidence="2">5.2.1.8</ecNumber>
    </recommendedName>
</protein>
<keyword evidence="7" id="KW-1133">Transmembrane helix</keyword>
<evidence type="ECO:0000259" key="8">
    <source>
        <dbReference type="PROSITE" id="PS50198"/>
    </source>
</evidence>
<dbReference type="HOGENOM" id="CLU_034646_5_0_0"/>
<accession>D8P8Z9</accession>
<dbReference type="AlphaFoldDB" id="D8P8Z9"/>
<dbReference type="Gene3D" id="3.10.50.40">
    <property type="match status" value="1"/>
</dbReference>
<keyword evidence="3" id="KW-0732">Signal</keyword>
<dbReference type="Pfam" id="PF13624">
    <property type="entry name" value="SurA_N_3"/>
    <property type="match status" value="1"/>
</dbReference>
<dbReference type="InterPro" id="IPR027304">
    <property type="entry name" value="Trigger_fact/SurA_dom_sf"/>
</dbReference>
<feature type="domain" description="PpiC" evidence="8">
    <location>
        <begin position="200"/>
        <end position="298"/>
    </location>
</feature>
<dbReference type="InterPro" id="IPR046357">
    <property type="entry name" value="PPIase_dom_sf"/>
</dbReference>
<dbReference type="EC" id="5.2.1.8" evidence="2"/>
<keyword evidence="7" id="KW-0812">Transmembrane</keyword>
<gene>
    <name evidence="9" type="ORF">NIDE4320</name>
</gene>
<reference evidence="9 10" key="1">
    <citation type="journal article" date="2010" name="Proc. Natl. Acad. Sci. U.S.A.">
        <title>A Nitrospira metagenome illuminates the physiology and evolution of globally important nitrite-oxidizing bacteria.</title>
        <authorList>
            <person name="Lucker S."/>
            <person name="Wagner M."/>
            <person name="Maixner F."/>
            <person name="Pelletier E."/>
            <person name="Koch H."/>
            <person name="Vacherie B."/>
            <person name="Rattei T."/>
            <person name="Sinninghe Damste J."/>
            <person name="Spieck E."/>
            <person name="Le Paslier D."/>
            <person name="Daims H."/>
        </authorList>
    </citation>
    <scope>NUCLEOTIDE SEQUENCE [LARGE SCALE GENOMIC DNA]</scope>
</reference>
<dbReference type="Proteomes" id="UP000001660">
    <property type="component" value="Chromosome"/>
</dbReference>
<evidence type="ECO:0000256" key="1">
    <source>
        <dbReference type="ARBA" id="ARBA00000971"/>
    </source>
</evidence>
<dbReference type="PROSITE" id="PS50198">
    <property type="entry name" value="PPIC_PPIASE_2"/>
    <property type="match status" value="1"/>
</dbReference>
<proteinExistence type="predicted"/>
<feature type="transmembrane region" description="Helical" evidence="7">
    <location>
        <begin position="33"/>
        <end position="54"/>
    </location>
</feature>
<evidence type="ECO:0000313" key="9">
    <source>
        <dbReference type="EMBL" id="CBK43981.1"/>
    </source>
</evidence>
<evidence type="ECO:0000256" key="2">
    <source>
        <dbReference type="ARBA" id="ARBA00013194"/>
    </source>
</evidence>
<dbReference type="eggNOG" id="COG0760">
    <property type="taxonomic scope" value="Bacteria"/>
</dbReference>